<proteinExistence type="predicted"/>
<dbReference type="Proteomes" id="UP000636709">
    <property type="component" value="Unassembled WGS sequence"/>
</dbReference>
<evidence type="ECO:0000313" key="5">
    <source>
        <dbReference type="Proteomes" id="UP000636709"/>
    </source>
</evidence>
<evidence type="ECO:0000259" key="3">
    <source>
        <dbReference type="Pfam" id="PF03469"/>
    </source>
</evidence>
<dbReference type="AlphaFoldDB" id="A0A835EQ58"/>
<feature type="compositionally biased region" description="Low complexity" evidence="2">
    <location>
        <begin position="27"/>
        <end position="38"/>
    </location>
</feature>
<dbReference type="Gene3D" id="1.10.287.1490">
    <property type="match status" value="1"/>
</dbReference>
<comment type="caution">
    <text evidence="4">The sequence shown here is derived from an EMBL/GenBank/DDBJ whole genome shotgun (WGS) entry which is preliminary data.</text>
</comment>
<feature type="compositionally biased region" description="Polar residues" evidence="2">
    <location>
        <begin position="52"/>
        <end position="68"/>
    </location>
</feature>
<name>A0A835EQ58_9POAL</name>
<evidence type="ECO:0000256" key="1">
    <source>
        <dbReference type="SAM" id="Coils"/>
    </source>
</evidence>
<dbReference type="InterPro" id="IPR045177">
    <property type="entry name" value="FDM1-5/IDN2"/>
</dbReference>
<dbReference type="GO" id="GO:0080188">
    <property type="term" value="P:gene silencing by siRNA-directed DNA methylation"/>
    <property type="evidence" value="ECO:0007669"/>
    <property type="project" value="InterPro"/>
</dbReference>
<feature type="coiled-coil region" evidence="1">
    <location>
        <begin position="329"/>
        <end position="373"/>
    </location>
</feature>
<organism evidence="4 5">
    <name type="scientific">Digitaria exilis</name>
    <dbReference type="NCBI Taxonomy" id="1010633"/>
    <lineage>
        <taxon>Eukaryota</taxon>
        <taxon>Viridiplantae</taxon>
        <taxon>Streptophyta</taxon>
        <taxon>Embryophyta</taxon>
        <taxon>Tracheophyta</taxon>
        <taxon>Spermatophyta</taxon>
        <taxon>Magnoliopsida</taxon>
        <taxon>Liliopsida</taxon>
        <taxon>Poales</taxon>
        <taxon>Poaceae</taxon>
        <taxon>PACMAD clade</taxon>
        <taxon>Panicoideae</taxon>
        <taxon>Panicodae</taxon>
        <taxon>Paniceae</taxon>
        <taxon>Anthephorinae</taxon>
        <taxon>Digitaria</taxon>
    </lineage>
</organism>
<dbReference type="InterPro" id="IPR005379">
    <property type="entry name" value="FDM1-5/IDN2_XH"/>
</dbReference>
<protein>
    <recommendedName>
        <fullName evidence="3">Factor of DNA methylation 1-5/IDN2 domain-containing protein</fullName>
    </recommendedName>
</protein>
<keyword evidence="5" id="KW-1185">Reference proteome</keyword>
<feature type="coiled-coil region" evidence="1">
    <location>
        <begin position="185"/>
        <end position="293"/>
    </location>
</feature>
<feature type="domain" description="Factor of DNA methylation 1-5/IDN2" evidence="3">
    <location>
        <begin position="571"/>
        <end position="699"/>
    </location>
</feature>
<dbReference type="Pfam" id="PF03469">
    <property type="entry name" value="XH"/>
    <property type="match status" value="1"/>
</dbReference>
<evidence type="ECO:0000313" key="4">
    <source>
        <dbReference type="EMBL" id="KAF8704999.1"/>
    </source>
</evidence>
<evidence type="ECO:0000256" key="2">
    <source>
        <dbReference type="SAM" id="MobiDB-lite"/>
    </source>
</evidence>
<feature type="region of interest" description="Disordered" evidence="2">
    <location>
        <begin position="1"/>
        <end position="68"/>
    </location>
</feature>
<dbReference type="PANTHER" id="PTHR21596">
    <property type="entry name" value="RIBONUCLEASE P SUBUNIT P38"/>
    <property type="match status" value="1"/>
</dbReference>
<dbReference type="EMBL" id="JACEFO010001770">
    <property type="protein sequence ID" value="KAF8704999.1"/>
    <property type="molecule type" value="Genomic_DNA"/>
</dbReference>
<sequence length="704" mass="80306">MPPTGGDDRAGEGGGRPLRHEIGRSTDAGGAAVGQDQAESGSRKRKAAVMSGDSSSLVGNGAHSNVMSEDSQRILEEIKDLRAQLDNDVKELGYCEANQKLRVELVLKEKEIQCLRKQKEEMQAKYDVMRKPNGDLQAKNGGLAKHNEDLQAKHDCLVKGCEVLQNSNDAMKKWNLVHQVKIDGLMKWSEELQAKIDNLTKQNEELQANNDELWKHNEMLKANNVGLTERRKELQAKIDGLTKWNQDMQVENGSLTKGIEELQAKNYSLTKRNQKLNAKNDGLTELNELLKVNNVGLTERRKKLRAKNDGLMKWNQDMQAKNGCLTKGNEVLQTKNDSLRKRNEELRAKNDGLVKLNAELQAKNDNIRKWNMELQVNDDGFDNNGLKDGLTGCTDIGTKNSRDIILESVPHLKKPVRYEEVESEKSSAEKLMTPMQQVQDVSNIGFDDTELDMRNCDLMVTDGKSKSSSKKNKEHTRRDTKTKKNEEAVLALKEKEIQCLRKQNEEMQAKNDSLTNCIEGLEDESDWLGHLTGCLVRKERESNDELQQARKVLIMGFECKQNARIDAIGIKRMGELDEKPFLKACRRRYRNNCYDRAKELVLSWEEELKNPSWHPFKIIQVNGEDKEFLDDDDEKLKLLLTEHGGDVCRAVKTALLEINEYNPSARFAVPELWNFREGRKATMEEVLESLFWMLKSNKRWMASV</sequence>
<feature type="region of interest" description="Disordered" evidence="2">
    <location>
        <begin position="460"/>
        <end position="484"/>
    </location>
</feature>
<accession>A0A835EQ58</accession>
<reference evidence="4" key="1">
    <citation type="submission" date="2020-07" db="EMBL/GenBank/DDBJ databases">
        <title>Genome sequence and genetic diversity analysis of an under-domesticated orphan crop, white fonio (Digitaria exilis).</title>
        <authorList>
            <person name="Bennetzen J.L."/>
            <person name="Chen S."/>
            <person name="Ma X."/>
            <person name="Wang X."/>
            <person name="Yssel A.E.J."/>
            <person name="Chaluvadi S.R."/>
            <person name="Johnson M."/>
            <person name="Gangashetty P."/>
            <person name="Hamidou F."/>
            <person name="Sanogo M.D."/>
            <person name="Zwaenepoel A."/>
            <person name="Wallace J."/>
            <person name="Van De Peer Y."/>
            <person name="Van Deynze A."/>
        </authorList>
    </citation>
    <scope>NUCLEOTIDE SEQUENCE</scope>
    <source>
        <tissue evidence="4">Leaves</tissue>
    </source>
</reference>
<feature type="compositionally biased region" description="Basic and acidic residues" evidence="2">
    <location>
        <begin position="1"/>
        <end position="11"/>
    </location>
</feature>
<feature type="coiled-coil region" evidence="1">
    <location>
        <begin position="71"/>
        <end position="125"/>
    </location>
</feature>
<dbReference type="PANTHER" id="PTHR21596:SF51">
    <property type="entry name" value="OS01G0147700 PROTEIN"/>
    <property type="match status" value="1"/>
</dbReference>
<keyword evidence="1" id="KW-0175">Coiled coil</keyword>
<dbReference type="OrthoDB" id="678967at2759"/>
<gene>
    <name evidence="4" type="ORF">HU200_031252</name>
</gene>